<dbReference type="EMBL" id="CP043046">
    <property type="protein sequence ID" value="QEI08977.1"/>
    <property type="molecule type" value="Genomic_DNA"/>
</dbReference>
<dbReference type="SUPFAM" id="SSF48452">
    <property type="entry name" value="TPR-like"/>
    <property type="match status" value="1"/>
</dbReference>
<proteinExistence type="predicted"/>
<keyword evidence="2" id="KW-1185">Reference proteome</keyword>
<evidence type="ECO:0000313" key="2">
    <source>
        <dbReference type="Proteomes" id="UP000325161"/>
    </source>
</evidence>
<dbReference type="InterPro" id="IPR036388">
    <property type="entry name" value="WH-like_DNA-bd_sf"/>
</dbReference>
<gene>
    <name evidence="1" type="ORF">FXN63_26355</name>
</gene>
<dbReference type="InterPro" id="IPR016032">
    <property type="entry name" value="Sig_transdc_resp-reg_C-effctor"/>
</dbReference>
<dbReference type="AlphaFoldDB" id="A0A5C0B833"/>
<dbReference type="Gene3D" id="1.25.40.10">
    <property type="entry name" value="Tetratricopeptide repeat domain"/>
    <property type="match status" value="1"/>
</dbReference>
<protein>
    <submittedName>
        <fullName evidence="1">Uncharacterized protein</fullName>
    </submittedName>
</protein>
<name>A0A5C0B833_9BURK</name>
<dbReference type="KEGG" id="pacr:FXN63_26355"/>
<organism evidence="1 2">
    <name type="scientific">Pigmentiphaga aceris</name>
    <dbReference type="NCBI Taxonomy" id="1940612"/>
    <lineage>
        <taxon>Bacteria</taxon>
        <taxon>Pseudomonadati</taxon>
        <taxon>Pseudomonadota</taxon>
        <taxon>Betaproteobacteria</taxon>
        <taxon>Burkholderiales</taxon>
        <taxon>Alcaligenaceae</taxon>
        <taxon>Pigmentiphaga</taxon>
    </lineage>
</organism>
<dbReference type="Gene3D" id="1.10.10.10">
    <property type="entry name" value="Winged helix-like DNA-binding domain superfamily/Winged helix DNA-binding domain"/>
    <property type="match status" value="1"/>
</dbReference>
<evidence type="ECO:0000313" key="1">
    <source>
        <dbReference type="EMBL" id="QEI08977.1"/>
    </source>
</evidence>
<dbReference type="SUPFAM" id="SSF46894">
    <property type="entry name" value="C-terminal effector domain of the bipartite response regulators"/>
    <property type="match status" value="1"/>
</dbReference>
<accession>A0A5C0B833</accession>
<dbReference type="GO" id="GO:0003677">
    <property type="term" value="F:DNA binding"/>
    <property type="evidence" value="ECO:0007669"/>
    <property type="project" value="InterPro"/>
</dbReference>
<reference evidence="1 2" key="1">
    <citation type="submission" date="2019-08" db="EMBL/GenBank/DDBJ databases">
        <title>Amphibian skin-associated Pigmentiphaga: genome sequence and occurrence across geography and hosts.</title>
        <authorList>
            <person name="Bletz M.C."/>
            <person name="Bunk B."/>
            <person name="Sproeer C."/>
            <person name="Biwer P."/>
            <person name="Reiter S."/>
            <person name="Rabemananjara F.C.E."/>
            <person name="Schulz S."/>
            <person name="Overmann J."/>
            <person name="Vences M."/>
        </authorList>
    </citation>
    <scope>NUCLEOTIDE SEQUENCE [LARGE SCALE GENOMIC DNA]</scope>
    <source>
        <strain evidence="1 2">Mada1488</strain>
    </source>
</reference>
<dbReference type="GO" id="GO:0006355">
    <property type="term" value="P:regulation of DNA-templated transcription"/>
    <property type="evidence" value="ECO:0007669"/>
    <property type="project" value="InterPro"/>
</dbReference>
<dbReference type="RefSeq" id="WP_148818645.1">
    <property type="nucleotide sequence ID" value="NZ_CP043046.1"/>
</dbReference>
<dbReference type="OrthoDB" id="8776242at2"/>
<dbReference type="Proteomes" id="UP000325161">
    <property type="component" value="Chromosome"/>
</dbReference>
<sequence length="453" mass="49398">MNSSGDGVPTTPAMLGLDIDKHGFVHYRSAPLTLPPKARAALGLLLQEWPAVVPKRRFAQDIWRGAMSDESLARCMTQLRNGLLGITRLKIRAIYGEGYQLQVVDPAAPASAVPTPQSMHLRLLDTAMAAPALAETLLYARTLIQRYTPSSLLRAEDLLRGLIEHAPDYVPAKIAFAESLASQVSCGLGLRPERIEEGLDLIDDAARRAPDATGLWSQRAHLLDCAWRFDEASLVHARALETGMADPITHYHHGWHLLACGRFDEAVQALSRAHSLAPLSRGLTTMLARAYTFVDQPENGLQYARKAYAEHPDSLQAHIYLLTYEAYVQPRAELIDQLMQIRLGPGSWSFAASSMAYGLARCGAFDAAAAVIARHANDNPSMRATFTSALLLLGETEAAHARIADAAELGCGFLPLSMRAPENRLLHQHPAYGAVAEQVFAALPTQDRCTFVS</sequence>
<dbReference type="InterPro" id="IPR011990">
    <property type="entry name" value="TPR-like_helical_dom_sf"/>
</dbReference>